<organism evidence="2 3">
    <name type="scientific">Halopiger aswanensis</name>
    <dbReference type="NCBI Taxonomy" id="148449"/>
    <lineage>
        <taxon>Archaea</taxon>
        <taxon>Methanobacteriati</taxon>
        <taxon>Methanobacteriota</taxon>
        <taxon>Stenosarchaea group</taxon>
        <taxon>Halobacteria</taxon>
        <taxon>Halobacteriales</taxon>
        <taxon>Natrialbaceae</taxon>
        <taxon>Halopiger</taxon>
    </lineage>
</organism>
<proteinExistence type="predicted"/>
<evidence type="ECO:0000313" key="3">
    <source>
        <dbReference type="Proteomes" id="UP000283805"/>
    </source>
</evidence>
<accession>A0A3R7GKP5</accession>
<sequence length="56" mass="6122">MDEDPILLRLNLITALLVGILAILLLPLLSLERVFFAVLLVGIGLPLLTFGLLLVR</sequence>
<reference evidence="2 3" key="1">
    <citation type="submission" date="2018-09" db="EMBL/GenBank/DDBJ databases">
        <title>Genomic Encyclopedia of Archaeal and Bacterial Type Strains, Phase II (KMG-II): from individual species to whole genera.</title>
        <authorList>
            <person name="Goeker M."/>
        </authorList>
    </citation>
    <scope>NUCLEOTIDE SEQUENCE [LARGE SCALE GENOMIC DNA]</scope>
    <source>
        <strain evidence="2 3">DSM 13151</strain>
    </source>
</reference>
<dbReference type="AlphaFoldDB" id="A0A3R7GKP5"/>
<evidence type="ECO:0000313" key="2">
    <source>
        <dbReference type="EMBL" id="RKD97493.1"/>
    </source>
</evidence>
<keyword evidence="3" id="KW-1185">Reference proteome</keyword>
<name>A0A3R7GKP5_9EURY</name>
<feature type="transmembrane region" description="Helical" evidence="1">
    <location>
        <begin position="7"/>
        <end position="28"/>
    </location>
</feature>
<dbReference type="Proteomes" id="UP000283805">
    <property type="component" value="Unassembled WGS sequence"/>
</dbReference>
<dbReference type="EMBL" id="RAPO01000001">
    <property type="protein sequence ID" value="RKD97493.1"/>
    <property type="molecule type" value="Genomic_DNA"/>
</dbReference>
<comment type="caution">
    <text evidence="2">The sequence shown here is derived from an EMBL/GenBank/DDBJ whole genome shotgun (WGS) entry which is preliminary data.</text>
</comment>
<keyword evidence="1" id="KW-0812">Transmembrane</keyword>
<feature type="transmembrane region" description="Helical" evidence="1">
    <location>
        <begin position="34"/>
        <end position="55"/>
    </location>
</feature>
<protein>
    <submittedName>
        <fullName evidence="2">Uncharacterized protein</fullName>
    </submittedName>
</protein>
<keyword evidence="1" id="KW-1133">Transmembrane helix</keyword>
<dbReference type="RefSeq" id="WP_170155500.1">
    <property type="nucleotide sequence ID" value="NZ_RAPO01000001.1"/>
</dbReference>
<evidence type="ECO:0000256" key="1">
    <source>
        <dbReference type="SAM" id="Phobius"/>
    </source>
</evidence>
<gene>
    <name evidence="2" type="ORF">ATJ93_0481</name>
</gene>
<keyword evidence="1" id="KW-0472">Membrane</keyword>